<dbReference type="PROSITE" id="PS50893">
    <property type="entry name" value="ABC_TRANSPORTER_2"/>
    <property type="match status" value="2"/>
</dbReference>
<dbReference type="Proteomes" id="UP000196560">
    <property type="component" value="Unassembled WGS sequence"/>
</dbReference>
<keyword evidence="4" id="KW-1003">Cell membrane</keyword>
<dbReference type="SUPFAM" id="SSF52540">
    <property type="entry name" value="P-loop containing nucleoside triphosphate hydrolases"/>
    <property type="match status" value="2"/>
</dbReference>
<keyword evidence="8" id="KW-0472">Membrane</keyword>
<dbReference type="Gene3D" id="3.40.50.300">
    <property type="entry name" value="P-loop containing nucleotide triphosphate hydrolases"/>
    <property type="match status" value="2"/>
</dbReference>
<dbReference type="NCBIfam" id="NF010167">
    <property type="entry name" value="PRK13648.1"/>
    <property type="match status" value="2"/>
</dbReference>
<dbReference type="PANTHER" id="PTHR43553">
    <property type="entry name" value="HEAVY METAL TRANSPORTER"/>
    <property type="match status" value="1"/>
</dbReference>
<feature type="domain" description="ABC transporter" evidence="10">
    <location>
        <begin position="5"/>
        <end position="245"/>
    </location>
</feature>
<evidence type="ECO:0000256" key="3">
    <source>
        <dbReference type="ARBA" id="ARBA00022448"/>
    </source>
</evidence>
<gene>
    <name evidence="11" type="ORF">B5G21_03255</name>
</gene>
<evidence type="ECO:0000256" key="4">
    <source>
        <dbReference type="ARBA" id="ARBA00022475"/>
    </source>
</evidence>
<dbReference type="PROSITE" id="PS00211">
    <property type="entry name" value="ABC_TRANSPORTER_1"/>
    <property type="match status" value="1"/>
</dbReference>
<dbReference type="InterPro" id="IPR050095">
    <property type="entry name" value="ECF_ABC_transporter_ATP-bd"/>
</dbReference>
<dbReference type="PANTHER" id="PTHR43553:SF21">
    <property type="entry name" value="ABC TRANSPORTER ATP-BINDING PROTEIN MA_1418-RELATED"/>
    <property type="match status" value="1"/>
</dbReference>
<evidence type="ECO:0000256" key="7">
    <source>
        <dbReference type="ARBA" id="ARBA00022967"/>
    </source>
</evidence>
<dbReference type="FunFam" id="3.40.50.300:FF:000224">
    <property type="entry name" value="Energy-coupling factor transporter ATP-binding protein EcfA"/>
    <property type="match status" value="2"/>
</dbReference>
<dbReference type="InterPro" id="IPR017871">
    <property type="entry name" value="ABC_transporter-like_CS"/>
</dbReference>
<dbReference type="GO" id="GO:0043190">
    <property type="term" value="C:ATP-binding cassette (ABC) transporter complex"/>
    <property type="evidence" value="ECO:0007669"/>
    <property type="project" value="TreeGrafter"/>
</dbReference>
<dbReference type="GO" id="GO:0016887">
    <property type="term" value="F:ATP hydrolysis activity"/>
    <property type="evidence" value="ECO:0007669"/>
    <property type="project" value="InterPro"/>
</dbReference>
<reference evidence="12" key="1">
    <citation type="submission" date="2017-04" db="EMBL/GenBank/DDBJ databases">
        <title>Function of individual gut microbiota members based on whole genome sequencing of pure cultures obtained from chicken caecum.</title>
        <authorList>
            <person name="Medvecky M."/>
            <person name="Cejkova D."/>
            <person name="Polansky O."/>
            <person name="Karasova D."/>
            <person name="Kubasova T."/>
            <person name="Cizek A."/>
            <person name="Rychlik I."/>
        </authorList>
    </citation>
    <scope>NUCLEOTIDE SEQUENCE [LARGE SCALE GENOMIC DNA]</scope>
    <source>
        <strain evidence="12">An70</strain>
    </source>
</reference>
<keyword evidence="6 11" id="KW-0067">ATP-binding</keyword>
<feature type="domain" description="ABC transporter" evidence="10">
    <location>
        <begin position="353"/>
        <end position="584"/>
    </location>
</feature>
<dbReference type="eggNOG" id="COG1122">
    <property type="taxonomic scope" value="Bacteria"/>
</dbReference>
<comment type="subcellular location">
    <subcellularLocation>
        <location evidence="1">Cell membrane</location>
    </subcellularLocation>
</comment>
<sequence length="623" mass="65590">MDPIIRIDHVSFSYGEASARALDDVTLSVSPGDFLGIIGPSGAGKTTLASAMSGAIPHHYTGPLFGSVLVDGKDTCAVTLTDISQVVGSVLQDIDTQMVASVVEDEMLFGLENFGVPHSQIEERVIDALETVGIADLRERDIATLSGGQKQKVAIAAILALRPRVLVLDEPTAALDPASSRMVFETLRSINRELGVTVVIIEQKVALLSEYASRIAVMQGGRIALEGTPSEVFSHSAELRSIGVDSPRVTRISNSLAARGLIEAGEPCLNVREASLLIQNLCKASSPAPRAAATAGADRAIATAHATAGADRAAADAPAAASAARSTIASPGECGMAESPRRPAVKPGASPVVRLRDVTYTYPGGGASVRHLNLEVYPGEFVGLVGQNGAGKTTATKLVNGLLKPSSGTIEVAGLDTRTARTSQIARHAATLFQNPDHQICRDTVLDEVAFGLELGGVDAETARERARAVAEDFGLPLGEAPFSLSRGQRQMVALASVVVLEPELVILDEPTSGLDYRECMTVMETVRRMADRGSAVIMVCHDMEVVSDFAERLVVMADGEIAAAGPTHDLFADESLMKRASMRPPQVVELANELAHTVSPRFLGLYEVLDVVSCTEELVLHG</sequence>
<dbReference type="SMART" id="SM00382">
    <property type="entry name" value="AAA"/>
    <property type="match status" value="2"/>
</dbReference>
<dbReference type="AlphaFoldDB" id="A0A1Y3U949"/>
<dbReference type="STRING" id="1118060.GCA_000311845_01248"/>
<dbReference type="GO" id="GO:0005524">
    <property type="term" value="F:ATP binding"/>
    <property type="evidence" value="ECO:0007669"/>
    <property type="project" value="UniProtKB-KW"/>
</dbReference>
<dbReference type="EMBL" id="NFHO01000003">
    <property type="protein sequence ID" value="OUN43718.1"/>
    <property type="molecule type" value="Genomic_DNA"/>
</dbReference>
<keyword evidence="3" id="KW-0813">Transport</keyword>
<dbReference type="InterPro" id="IPR003593">
    <property type="entry name" value="AAA+_ATPase"/>
</dbReference>
<evidence type="ECO:0000256" key="9">
    <source>
        <dbReference type="SAM" id="MobiDB-lite"/>
    </source>
</evidence>
<dbReference type="InterPro" id="IPR027417">
    <property type="entry name" value="P-loop_NTPase"/>
</dbReference>
<keyword evidence="5" id="KW-0547">Nucleotide-binding</keyword>
<keyword evidence="12" id="KW-1185">Reference proteome</keyword>
<comment type="similarity">
    <text evidence="2">Belongs to the ABC transporter superfamily.</text>
</comment>
<evidence type="ECO:0000256" key="8">
    <source>
        <dbReference type="ARBA" id="ARBA00023136"/>
    </source>
</evidence>
<dbReference type="InterPro" id="IPR003439">
    <property type="entry name" value="ABC_transporter-like_ATP-bd"/>
</dbReference>
<name>A0A1Y3U949_9ACTN</name>
<comment type="caution">
    <text evidence="11">The sequence shown here is derived from an EMBL/GenBank/DDBJ whole genome shotgun (WGS) entry which is preliminary data.</text>
</comment>
<dbReference type="GO" id="GO:0042626">
    <property type="term" value="F:ATPase-coupled transmembrane transporter activity"/>
    <property type="evidence" value="ECO:0007669"/>
    <property type="project" value="TreeGrafter"/>
</dbReference>
<evidence type="ECO:0000256" key="2">
    <source>
        <dbReference type="ARBA" id="ARBA00005417"/>
    </source>
</evidence>
<accession>A0A1Y3U949</accession>
<evidence type="ECO:0000256" key="1">
    <source>
        <dbReference type="ARBA" id="ARBA00004236"/>
    </source>
</evidence>
<proteinExistence type="inferred from homology"/>
<protein>
    <submittedName>
        <fullName evidence="11">ABC transporter ATP-binding protein</fullName>
    </submittedName>
</protein>
<evidence type="ECO:0000313" key="12">
    <source>
        <dbReference type="Proteomes" id="UP000196560"/>
    </source>
</evidence>
<evidence type="ECO:0000256" key="5">
    <source>
        <dbReference type="ARBA" id="ARBA00022741"/>
    </source>
</evidence>
<feature type="region of interest" description="Disordered" evidence="9">
    <location>
        <begin position="330"/>
        <end position="350"/>
    </location>
</feature>
<evidence type="ECO:0000256" key="6">
    <source>
        <dbReference type="ARBA" id="ARBA00022840"/>
    </source>
</evidence>
<dbReference type="InterPro" id="IPR015856">
    <property type="entry name" value="ABC_transpr_CbiO/EcfA_su"/>
</dbReference>
<keyword evidence="7" id="KW-1278">Translocase</keyword>
<evidence type="ECO:0000259" key="10">
    <source>
        <dbReference type="PROSITE" id="PS50893"/>
    </source>
</evidence>
<dbReference type="RefSeq" id="WP_087186015.1">
    <property type="nucleotide sequence ID" value="NZ_DBFZLK010000091.1"/>
</dbReference>
<dbReference type="CDD" id="cd03225">
    <property type="entry name" value="ABC_cobalt_CbiO_domain1"/>
    <property type="match status" value="2"/>
</dbReference>
<evidence type="ECO:0000313" key="11">
    <source>
        <dbReference type="EMBL" id="OUN43718.1"/>
    </source>
</evidence>
<organism evidence="11 12">
    <name type="scientific">Enorma massiliensis</name>
    <dbReference type="NCBI Taxonomy" id="1472761"/>
    <lineage>
        <taxon>Bacteria</taxon>
        <taxon>Bacillati</taxon>
        <taxon>Actinomycetota</taxon>
        <taxon>Coriobacteriia</taxon>
        <taxon>Coriobacteriales</taxon>
        <taxon>Coriobacteriaceae</taxon>
        <taxon>Enorma</taxon>
    </lineage>
</organism>
<dbReference type="Pfam" id="PF00005">
    <property type="entry name" value="ABC_tran"/>
    <property type="match status" value="2"/>
</dbReference>